<feature type="region of interest" description="Disordered" evidence="1">
    <location>
        <begin position="674"/>
        <end position="754"/>
    </location>
</feature>
<keyword evidence="3" id="KW-1185">Reference proteome</keyword>
<feature type="compositionally biased region" description="Basic residues" evidence="1">
    <location>
        <begin position="717"/>
        <end position="727"/>
    </location>
</feature>
<dbReference type="InParanoid" id="A0A1Y2B768"/>
<gene>
    <name evidence="2" type="ORF">BCR39DRAFT_505059</name>
</gene>
<reference evidence="2 3" key="1">
    <citation type="submission" date="2016-07" db="EMBL/GenBank/DDBJ databases">
        <title>Pervasive Adenine N6-methylation of Active Genes in Fungi.</title>
        <authorList>
            <consortium name="DOE Joint Genome Institute"/>
            <person name="Mondo S.J."/>
            <person name="Dannebaum R.O."/>
            <person name="Kuo R.C."/>
            <person name="Labutti K."/>
            <person name="Haridas S."/>
            <person name="Kuo A."/>
            <person name="Salamov A."/>
            <person name="Ahrendt S.R."/>
            <person name="Lipzen A."/>
            <person name="Sullivan W."/>
            <person name="Andreopoulos W.B."/>
            <person name="Clum A."/>
            <person name="Lindquist E."/>
            <person name="Daum C."/>
            <person name="Ramamoorthy G.K."/>
            <person name="Gryganskyi A."/>
            <person name="Culley D."/>
            <person name="Magnuson J.K."/>
            <person name="James T.Y."/>
            <person name="O'Malley M.A."/>
            <person name="Stajich J.E."/>
            <person name="Spatafora J.W."/>
            <person name="Visel A."/>
            <person name="Grigoriev I.V."/>
        </authorList>
    </citation>
    <scope>NUCLEOTIDE SEQUENCE [LARGE SCALE GENOMIC DNA]</scope>
    <source>
        <strain evidence="2 3">68-887.2</strain>
    </source>
</reference>
<feature type="compositionally biased region" description="Polar residues" evidence="1">
    <location>
        <begin position="911"/>
        <end position="929"/>
    </location>
</feature>
<comment type="caution">
    <text evidence="2">The sequence shown here is derived from an EMBL/GenBank/DDBJ whole genome shotgun (WGS) entry which is preliminary data.</text>
</comment>
<accession>A0A1Y2B768</accession>
<proteinExistence type="predicted"/>
<evidence type="ECO:0000313" key="2">
    <source>
        <dbReference type="EMBL" id="ORY30526.1"/>
    </source>
</evidence>
<sequence>MITCGLGAAALVYAYTGVALYHEDQPAKEMMAISGLPSSDGAPMPEGTREENLMMRLDKTWEKVVKPMMVSFNSIRAVDKVKLHGWAILDAITAPHGPTTWSLDKLLCARYLSGETFNFTNNDKGAAHSDLLDKLDLESIRASDIPTWGSAWVAKKSRTSARYLSRDAHGSGMKRVSRSSHLSFRVWSNIVRAVATIKQTSDYPRALGILARHLSQAFARDPASYFPLRFDHRDGHFAEDSNLSSDSVGSTRLASTTDDVTSGNAEPSWPNAYGSDVSGAPTLAGYLLGQLLRESNLSLPLSPQAKATLKLLTRKILDIGSTPGFSGKLLDQERDPARRLAASVLKWTEVIDLSHHDLQHQSYWCIAGRQVDSVWHQKASQEDLELAGPLWYWFSKRFVARPILETFWSRARRHEQHDTAHFSINENFVPVEFLTLVSNALLESYPHTDSLSTTPETVPVSPAVLDLITALHDVFAVLPPQFVAPVLDPVRIGLSIWLADDARIVDTESLAGKLDEMYMTLLAKIREAIHGDFIEATGDILDSYIDIYAPRLSRARTPAVPAAFQSFWNSGFSGVGLELSEDVKEFLGELLAAVPGMIEVAGLSSIEPLSEEESQARFPNAQNLRIIDNNASPSHILVDQTTEISVADLPIPGPNVEYDADVSQSVEDTQPIAATMQPLPSPGPSETDSERHVSAETASVVDEPAPDDVFGSTTITRPKRKGKRRAVSSRSSALTRVKSLPEAPVAAAESRSIPSSNSLPVIQAEVVHDSAEEAQSVTTTSSSPAIERLIPRRHANGQDESKRSKKRDTDEVHPNSFLDQSSKRKPAPIAEPVNLAEARGEGVVDEDDEDELLLSPSQRDCVSKKRRCDCPAVAQRSSISPGTKRSKDQAESQQSWGDAPEDPTAAAAISRQASPGPSRQGQVSATSPLASPMRRTAQQSRVMDMIEQATKAKSVIENLDFDGVMSLLRNVEELRNAAMANVTNRAEEGRKAKRSKRN</sequence>
<feature type="region of interest" description="Disordered" evidence="1">
    <location>
        <begin position="240"/>
        <end position="273"/>
    </location>
</feature>
<feature type="compositionally biased region" description="Polar residues" evidence="1">
    <location>
        <begin position="241"/>
        <end position="265"/>
    </location>
</feature>
<dbReference type="Proteomes" id="UP000193986">
    <property type="component" value="Unassembled WGS sequence"/>
</dbReference>
<evidence type="ECO:0000313" key="3">
    <source>
        <dbReference type="Proteomes" id="UP000193986"/>
    </source>
</evidence>
<name>A0A1Y2B768_9TREE</name>
<feature type="compositionally biased region" description="Basic and acidic residues" evidence="1">
    <location>
        <begin position="796"/>
        <end position="813"/>
    </location>
</feature>
<evidence type="ECO:0000256" key="1">
    <source>
        <dbReference type="SAM" id="MobiDB-lite"/>
    </source>
</evidence>
<feature type="compositionally biased region" description="Acidic residues" evidence="1">
    <location>
        <begin position="843"/>
        <end position="852"/>
    </location>
</feature>
<organism evidence="2 3">
    <name type="scientific">Naematelia encephala</name>
    <dbReference type="NCBI Taxonomy" id="71784"/>
    <lineage>
        <taxon>Eukaryota</taxon>
        <taxon>Fungi</taxon>
        <taxon>Dikarya</taxon>
        <taxon>Basidiomycota</taxon>
        <taxon>Agaricomycotina</taxon>
        <taxon>Tremellomycetes</taxon>
        <taxon>Tremellales</taxon>
        <taxon>Naemateliaceae</taxon>
        <taxon>Naematelia</taxon>
    </lineage>
</organism>
<dbReference type="STRING" id="71784.A0A1Y2B768"/>
<feature type="region of interest" description="Disordered" evidence="1">
    <location>
        <begin position="770"/>
        <end position="941"/>
    </location>
</feature>
<protein>
    <submittedName>
        <fullName evidence="2">Uncharacterized protein</fullName>
    </submittedName>
</protein>
<dbReference type="EMBL" id="MCFC01000019">
    <property type="protein sequence ID" value="ORY30526.1"/>
    <property type="molecule type" value="Genomic_DNA"/>
</dbReference>
<dbReference type="AlphaFoldDB" id="A0A1Y2B768"/>
<feature type="compositionally biased region" description="Polar residues" evidence="1">
    <location>
        <begin position="773"/>
        <end position="784"/>
    </location>
</feature>